<evidence type="ECO:0000313" key="7">
    <source>
        <dbReference type="Proteomes" id="UP000183639"/>
    </source>
</evidence>
<dbReference type="Proteomes" id="UP000183639">
    <property type="component" value="Unassembled WGS sequence"/>
</dbReference>
<dbReference type="Gene3D" id="1.20.120.1810">
    <property type="match status" value="1"/>
</dbReference>
<dbReference type="InterPro" id="IPR013324">
    <property type="entry name" value="RNA_pol_sigma_r3/r4-like"/>
</dbReference>
<keyword evidence="2" id="KW-0731">Sigma factor</keyword>
<evidence type="ECO:0000256" key="1">
    <source>
        <dbReference type="ARBA" id="ARBA00023015"/>
    </source>
</evidence>
<dbReference type="SUPFAM" id="SSF88659">
    <property type="entry name" value="Sigma3 and sigma4 domains of RNA polymerase sigma factors"/>
    <property type="match status" value="1"/>
</dbReference>
<evidence type="ECO:0000313" key="6">
    <source>
        <dbReference type="EMBL" id="SFI47008.1"/>
    </source>
</evidence>
<evidence type="ECO:0000259" key="5">
    <source>
        <dbReference type="PROSITE" id="PS00715"/>
    </source>
</evidence>
<sequence>MDTNKAIDLILEYQKTGDPQLGSKLVAEYDYLVTNICRPLYMNWAEHDDLLQEGRIGLYKALKDYQADRGVSFVSFASRCIRCECISAINKANRYKHAILNQALSLNASVFEDNEKTSWIDTLIDPNTQPLSHDLILQEEYESCRKVLSQILSPYAYAVFIARLRGGSYDRISQQLGHDSKSIDNALQRCRQRISTYLAGNDDEMDSDALRHFCQVVADNMMPSTELSQMVS</sequence>
<dbReference type="OrthoDB" id="9783788at2"/>
<dbReference type="InterPro" id="IPR000943">
    <property type="entry name" value="RNA_pol_sigma70"/>
</dbReference>
<protein>
    <submittedName>
        <fullName evidence="6">RNA polymerase, sigma 30 subunit, SigH</fullName>
    </submittedName>
</protein>
<dbReference type="PANTHER" id="PTHR30385:SF1">
    <property type="entry name" value="RNA POLYMERASE SIGMA-H FACTOR"/>
    <property type="match status" value="1"/>
</dbReference>
<dbReference type="Pfam" id="PF04542">
    <property type="entry name" value="Sigma70_r2"/>
    <property type="match status" value="1"/>
</dbReference>
<name>A0A1I3IGB1_SELRU</name>
<keyword evidence="3" id="KW-0238">DNA-binding</keyword>
<dbReference type="InterPro" id="IPR016371">
    <property type="entry name" value="RNA_pol_sigma-H_factor"/>
</dbReference>
<dbReference type="InterPro" id="IPR013325">
    <property type="entry name" value="RNA_pol_sigma_r2"/>
</dbReference>
<evidence type="ECO:0000256" key="3">
    <source>
        <dbReference type="ARBA" id="ARBA00023125"/>
    </source>
</evidence>
<gene>
    <name evidence="6" type="ORF">SAMN04487861_1493</name>
</gene>
<dbReference type="RefSeq" id="WP_075445874.1">
    <property type="nucleotide sequence ID" value="NZ_FOQK01000049.1"/>
</dbReference>
<dbReference type="SUPFAM" id="SSF88946">
    <property type="entry name" value="Sigma2 domain of RNA polymerase sigma factors"/>
    <property type="match status" value="1"/>
</dbReference>
<dbReference type="PIRSF" id="PIRSF002939">
    <property type="entry name" value="RNA_polymerase_sigma-H_factor"/>
    <property type="match status" value="1"/>
</dbReference>
<evidence type="ECO:0000256" key="4">
    <source>
        <dbReference type="ARBA" id="ARBA00023163"/>
    </source>
</evidence>
<dbReference type="InterPro" id="IPR014284">
    <property type="entry name" value="RNA_pol_sigma-70_dom"/>
</dbReference>
<dbReference type="GO" id="GO:0003677">
    <property type="term" value="F:DNA binding"/>
    <property type="evidence" value="ECO:0007669"/>
    <property type="project" value="UniProtKB-KW"/>
</dbReference>
<dbReference type="PANTHER" id="PTHR30385">
    <property type="entry name" value="SIGMA FACTOR F FLAGELLAR"/>
    <property type="match status" value="1"/>
</dbReference>
<keyword evidence="4" id="KW-0804">Transcription</keyword>
<dbReference type="GO" id="GO:0006352">
    <property type="term" value="P:DNA-templated transcription initiation"/>
    <property type="evidence" value="ECO:0007669"/>
    <property type="project" value="InterPro"/>
</dbReference>
<dbReference type="EMBL" id="FOQK01000049">
    <property type="protein sequence ID" value="SFI47008.1"/>
    <property type="molecule type" value="Genomic_DNA"/>
</dbReference>
<organism evidence="6 7">
    <name type="scientific">Selenomonas ruminantium</name>
    <dbReference type="NCBI Taxonomy" id="971"/>
    <lineage>
        <taxon>Bacteria</taxon>
        <taxon>Bacillati</taxon>
        <taxon>Bacillota</taxon>
        <taxon>Negativicutes</taxon>
        <taxon>Selenomonadales</taxon>
        <taxon>Selenomonadaceae</taxon>
        <taxon>Selenomonas</taxon>
    </lineage>
</organism>
<feature type="domain" description="RNA polymerase sigma-70" evidence="5">
    <location>
        <begin position="49"/>
        <end position="62"/>
    </location>
</feature>
<dbReference type="PROSITE" id="PS00715">
    <property type="entry name" value="SIGMA70_1"/>
    <property type="match status" value="1"/>
</dbReference>
<accession>A0A1I3IGB1</accession>
<evidence type="ECO:0000256" key="2">
    <source>
        <dbReference type="ARBA" id="ARBA00023082"/>
    </source>
</evidence>
<dbReference type="InterPro" id="IPR007627">
    <property type="entry name" value="RNA_pol_sigma70_r2"/>
</dbReference>
<dbReference type="AlphaFoldDB" id="A0A1I3IGB1"/>
<keyword evidence="1" id="KW-0805">Transcription regulation</keyword>
<proteinExistence type="predicted"/>
<reference evidence="6 7" key="1">
    <citation type="submission" date="2016-10" db="EMBL/GenBank/DDBJ databases">
        <authorList>
            <person name="de Groot N.N."/>
        </authorList>
    </citation>
    <scope>NUCLEOTIDE SEQUENCE [LARGE SCALE GENOMIC DNA]</scope>
    <source>
        <strain evidence="6 7">Z108</strain>
    </source>
</reference>
<dbReference type="GO" id="GO:0016987">
    <property type="term" value="F:sigma factor activity"/>
    <property type="evidence" value="ECO:0007669"/>
    <property type="project" value="UniProtKB-KW"/>
</dbReference>
<dbReference type="NCBIfam" id="TIGR02937">
    <property type="entry name" value="sigma70-ECF"/>
    <property type="match status" value="1"/>
</dbReference>